<name>A0AAE0JM92_9PEZI</name>
<feature type="compositionally biased region" description="Acidic residues" evidence="1">
    <location>
        <begin position="726"/>
        <end position="746"/>
    </location>
</feature>
<dbReference type="AlphaFoldDB" id="A0AAE0JM92"/>
<dbReference type="RefSeq" id="XP_062685569.1">
    <property type="nucleotide sequence ID" value="XM_062823421.1"/>
</dbReference>
<feature type="compositionally biased region" description="Polar residues" evidence="1">
    <location>
        <begin position="688"/>
        <end position="714"/>
    </location>
</feature>
<organism evidence="2 3">
    <name type="scientific">Neurospora tetraspora</name>
    <dbReference type="NCBI Taxonomy" id="94610"/>
    <lineage>
        <taxon>Eukaryota</taxon>
        <taxon>Fungi</taxon>
        <taxon>Dikarya</taxon>
        <taxon>Ascomycota</taxon>
        <taxon>Pezizomycotina</taxon>
        <taxon>Sordariomycetes</taxon>
        <taxon>Sordariomycetidae</taxon>
        <taxon>Sordariales</taxon>
        <taxon>Sordariaceae</taxon>
        <taxon>Neurospora</taxon>
    </lineage>
</organism>
<evidence type="ECO:0000313" key="3">
    <source>
        <dbReference type="Proteomes" id="UP001278500"/>
    </source>
</evidence>
<keyword evidence="3" id="KW-1185">Reference proteome</keyword>
<feature type="region of interest" description="Disordered" evidence="1">
    <location>
        <begin position="1"/>
        <end position="59"/>
    </location>
</feature>
<feature type="compositionally biased region" description="Acidic residues" evidence="1">
    <location>
        <begin position="542"/>
        <end position="553"/>
    </location>
</feature>
<dbReference type="GeneID" id="87860575"/>
<feature type="compositionally biased region" description="Polar residues" evidence="1">
    <location>
        <begin position="775"/>
        <end position="790"/>
    </location>
</feature>
<feature type="compositionally biased region" description="Basic residues" evidence="1">
    <location>
        <begin position="141"/>
        <end position="150"/>
    </location>
</feature>
<sequence length="984" mass="107594">MAAIMETANLHTPRRGLQQQRPQPQSQSSPSSFVAASPTLSNPDMILPDDPYYGRGNSPDSEIDARIRSKFMMWKGAVTATSDLHKMFAVNSAQLGYDQQNTYGSSAALTPTTPIIYGNGTILSDIGEVTEVESTAGRPSPTRHRGPATHRRNDSIDAVLRSASPVTGQSGLAKRLKPSLTTQKERRMSTESTSTITTITMEDRPAFLADINIDDAASVDDSVFQGDDEESMASSYVEGTIPRDRNRLGVAGSENGDRLSTYSTTALSRRAELILANAKKRLTTMEGNLSRARSSLHYTAPSLSSDGTPSPPQRTASASNRTNGSRSSSANYSGHTRMTSDIAMRNGLPYRISIQRSHSAMSSHGGNSRQPITASKSAEAIRGGWEDDAHRQTYNILTGMTLRPDGTAPGDDESPIHSYHGTAYGSDHSSGSSRDILSTPAPTSQMRDIKDQMKDLKGKISSLREQARVDSIKRRSVQSLRTPSPFTHAQVDQWFTETPSARNSAEIFTPDSVQRNPWNGEQDSSLDGEYPGSYGHLRGNLDSEEDESYEEGDISGTSDSAIDHFPEPASATADRKMFQEEDNFDAFTENGDEEFEDAQELDDDQMSVGGESLYHDTVQHQISHEDREDAFDYEHFFLHSAMGTLSQQAMARRGSETSETSYTSEDSVETTRGPITDENTRMNGGGSDSRSINFHSRSRRGSVNSISTIETFRTAQEGRPRRYYEADDSISEEVYEEYPYEDEYTAEPESAGKRKSASFSTYTGTGNMRVDSRARGSTISNIKSSSTGTLRPNRESFLSVHEGGGGPDTQQYSDPNNNNRNSGLFVHRGVEHRPSVSSIGSAGTNRSFPLVPNKQRNRTNTASTVVPATSINTAVSTPETVYLTPDQELRSISSVLLSETESAADQRSDSRTGISNNLNNPAALQALLREDKFLVERVVASLGKCVLGLTENGRASAESRMYRRRIDMARKILEGFEGGEGVQQ</sequence>
<feature type="compositionally biased region" description="Polar residues" evidence="1">
    <location>
        <begin position="835"/>
        <end position="847"/>
    </location>
</feature>
<reference evidence="2" key="1">
    <citation type="journal article" date="2023" name="Mol. Phylogenet. Evol.">
        <title>Genome-scale phylogeny and comparative genomics of the fungal order Sordariales.</title>
        <authorList>
            <person name="Hensen N."/>
            <person name="Bonometti L."/>
            <person name="Westerberg I."/>
            <person name="Brannstrom I.O."/>
            <person name="Guillou S."/>
            <person name="Cros-Aarteil S."/>
            <person name="Calhoun S."/>
            <person name="Haridas S."/>
            <person name="Kuo A."/>
            <person name="Mondo S."/>
            <person name="Pangilinan J."/>
            <person name="Riley R."/>
            <person name="LaButti K."/>
            <person name="Andreopoulos B."/>
            <person name="Lipzen A."/>
            <person name="Chen C."/>
            <person name="Yan M."/>
            <person name="Daum C."/>
            <person name="Ng V."/>
            <person name="Clum A."/>
            <person name="Steindorff A."/>
            <person name="Ohm R.A."/>
            <person name="Martin F."/>
            <person name="Silar P."/>
            <person name="Natvig D.O."/>
            <person name="Lalanne C."/>
            <person name="Gautier V."/>
            <person name="Ament-Velasquez S.L."/>
            <person name="Kruys A."/>
            <person name="Hutchinson M.I."/>
            <person name="Powell A.J."/>
            <person name="Barry K."/>
            <person name="Miller A.N."/>
            <person name="Grigoriev I.V."/>
            <person name="Debuchy R."/>
            <person name="Gladieux P."/>
            <person name="Hiltunen Thoren M."/>
            <person name="Johannesson H."/>
        </authorList>
    </citation>
    <scope>NUCLEOTIDE SEQUENCE</scope>
    <source>
        <strain evidence="2">CBS 560.94</strain>
    </source>
</reference>
<protein>
    <submittedName>
        <fullName evidence="2">Uncharacterized protein</fullName>
    </submittedName>
</protein>
<feature type="compositionally biased region" description="Polar residues" evidence="1">
    <location>
        <begin position="757"/>
        <end position="766"/>
    </location>
</feature>
<feature type="compositionally biased region" description="Polar residues" evidence="1">
    <location>
        <begin position="427"/>
        <end position="446"/>
    </location>
</feature>
<feature type="region of interest" description="Disordered" evidence="1">
    <location>
        <begin position="652"/>
        <end position="861"/>
    </location>
</feature>
<evidence type="ECO:0000256" key="1">
    <source>
        <dbReference type="SAM" id="MobiDB-lite"/>
    </source>
</evidence>
<reference evidence="2" key="2">
    <citation type="submission" date="2023-06" db="EMBL/GenBank/DDBJ databases">
        <authorList>
            <consortium name="Lawrence Berkeley National Laboratory"/>
            <person name="Haridas S."/>
            <person name="Hensen N."/>
            <person name="Bonometti L."/>
            <person name="Westerberg I."/>
            <person name="Brannstrom I.O."/>
            <person name="Guillou S."/>
            <person name="Cros-Aarteil S."/>
            <person name="Calhoun S."/>
            <person name="Kuo A."/>
            <person name="Mondo S."/>
            <person name="Pangilinan J."/>
            <person name="Riley R."/>
            <person name="Labutti K."/>
            <person name="Andreopoulos B."/>
            <person name="Lipzen A."/>
            <person name="Chen C."/>
            <person name="Yanf M."/>
            <person name="Daum C."/>
            <person name="Ng V."/>
            <person name="Clum A."/>
            <person name="Steindorff A."/>
            <person name="Ohm R."/>
            <person name="Martin F."/>
            <person name="Silar P."/>
            <person name="Natvig D."/>
            <person name="Lalanne C."/>
            <person name="Gautier V."/>
            <person name="Ament-Velasquez S.L."/>
            <person name="Kruys A."/>
            <person name="Hutchinson M.I."/>
            <person name="Powell A.J."/>
            <person name="Barry K."/>
            <person name="Miller A.N."/>
            <person name="Grigoriev I.V."/>
            <person name="Debuchy R."/>
            <person name="Gladieux P."/>
            <person name="Thoren M.H."/>
            <person name="Johannesson H."/>
        </authorList>
    </citation>
    <scope>NUCLEOTIDE SEQUENCE</scope>
    <source>
        <strain evidence="2">CBS 560.94</strain>
    </source>
</reference>
<feature type="compositionally biased region" description="Polar residues" evidence="1">
    <location>
        <begin position="511"/>
        <end position="525"/>
    </location>
</feature>
<feature type="region of interest" description="Disordered" evidence="1">
    <location>
        <begin position="506"/>
        <end position="567"/>
    </location>
</feature>
<evidence type="ECO:0000313" key="2">
    <source>
        <dbReference type="EMBL" id="KAK3354191.1"/>
    </source>
</evidence>
<proteinExistence type="predicted"/>
<feature type="region of interest" description="Disordered" evidence="1">
    <location>
        <begin position="133"/>
        <end position="194"/>
    </location>
</feature>
<dbReference type="Proteomes" id="UP001278500">
    <property type="component" value="Unassembled WGS sequence"/>
</dbReference>
<feature type="compositionally biased region" description="Basic and acidic residues" evidence="1">
    <location>
        <begin position="716"/>
        <end position="725"/>
    </location>
</feature>
<feature type="compositionally biased region" description="Low complexity" evidence="1">
    <location>
        <begin position="18"/>
        <end position="32"/>
    </location>
</feature>
<accession>A0AAE0JM92</accession>
<comment type="caution">
    <text evidence="2">The sequence shown here is derived from an EMBL/GenBank/DDBJ whole genome shotgun (WGS) entry which is preliminary data.</text>
</comment>
<feature type="compositionally biased region" description="Polar residues" evidence="1">
    <location>
        <begin position="808"/>
        <end position="822"/>
    </location>
</feature>
<feature type="region of interest" description="Disordered" evidence="1">
    <location>
        <begin position="299"/>
        <end position="339"/>
    </location>
</feature>
<gene>
    <name evidence="2" type="ORF">B0H65DRAFT_3221</name>
</gene>
<feature type="region of interest" description="Disordered" evidence="1">
    <location>
        <begin position="407"/>
        <end position="446"/>
    </location>
</feature>
<dbReference type="EMBL" id="JAUEPP010000001">
    <property type="protein sequence ID" value="KAK3354191.1"/>
    <property type="molecule type" value="Genomic_DNA"/>
</dbReference>
<feature type="region of interest" description="Disordered" evidence="1">
    <location>
        <begin position="224"/>
        <end position="263"/>
    </location>
</feature>